<name>A0AAV9U066_9PEZI</name>
<proteinExistence type="predicted"/>
<protein>
    <recommendedName>
        <fullName evidence="3">F-box domain-containing protein</fullName>
    </recommendedName>
</protein>
<accession>A0AAV9U066</accession>
<sequence length="915" mass="102277">MKSGVCCVLCGGYLRTTTYSHRSTSPICILHPRIIGHSYEGPPTWTTTEYVASKGAASGVSDLQLGIWDSNLAETVALDSSYHIGRALEKRCLKAGMPFKACYLMHNECWGLFKIVALRLGVEESELPFYQNYLYRALSVAPYNPNGIIWPHCYNLLPEEALIYRRFHSGSHASYIDPHGLDHVGYSELQAAAPRVYYTQPPTHQDILADSASIDIPDFLPLPVELTHKVLCYLPGTDIITLSGIKSSATLQVPDFVWKAQFDLGAELGYLIQPHYMIALVEATWRAKYLFTKKILSENYKAAENLKRRWSLFSGLVHKLRDTEDCEEANLCDPESEYTSYLYKRDRDQSLVCQGLPQAQIVVNGNYHCDGVQIRAGGSLRDVTATAMYVSFIGEGKLRFVSGLRFLPGGERLGLINSQDEEFIQLNTPSSSIRVIWVATSNYGIRSISVAPVGIDYTFQNFNDVYVSRKMLRTKPDGIKISRLDITVGLSELSGLYMDSPDFISTKNLDLQEWFIQRYTWSPTIPPISSKQPIEISIDHYSFCGHLNYAAGQAIYETAVLEYVAFAEKKVSRITCWLKSTHSLEICGIGMLLEGCDTPYIMGTKTELSTDAVLESGETILEIELFVGRNDCSHAGLSVRTDRGIPFYFALADTPYTPQKHTLGANSGDEIVGLFAGFNKPLSGIQPCQLLALGVITSKARSRIAESEVISEKHPSNPQLRHWDEARDGICPKDILPHNRAYPRKPPYQQSPVYFISTAPLGNCKSLECYIEDNQYGYRITGICVTYGKEADTPQRKSAVLGRLSGASTKAVFEIQSDQGEYIMAADIYIRKVDLPGLFSGGSFTRPEPSEQQEAKLIVVGVVFWTSSRRKVSCGKCQAQYATKVVPLRTSIEDDLILKWIYTENIDYLVNERRN</sequence>
<dbReference type="AlphaFoldDB" id="A0AAV9U066"/>
<evidence type="ECO:0008006" key="3">
    <source>
        <dbReference type="Google" id="ProtNLM"/>
    </source>
</evidence>
<keyword evidence="2" id="KW-1185">Reference proteome</keyword>
<evidence type="ECO:0000313" key="2">
    <source>
        <dbReference type="Proteomes" id="UP001373714"/>
    </source>
</evidence>
<gene>
    <name evidence="1" type="ORF">TWF730_006185</name>
</gene>
<dbReference type="Proteomes" id="UP001373714">
    <property type="component" value="Unassembled WGS sequence"/>
</dbReference>
<comment type="caution">
    <text evidence="1">The sequence shown here is derived from an EMBL/GenBank/DDBJ whole genome shotgun (WGS) entry which is preliminary data.</text>
</comment>
<reference evidence="1 2" key="1">
    <citation type="submission" date="2019-10" db="EMBL/GenBank/DDBJ databases">
        <authorList>
            <person name="Palmer J.M."/>
        </authorList>
    </citation>
    <scope>NUCLEOTIDE SEQUENCE [LARGE SCALE GENOMIC DNA]</scope>
    <source>
        <strain evidence="1 2">TWF730</strain>
    </source>
</reference>
<dbReference type="EMBL" id="JAVHNS010000022">
    <property type="protein sequence ID" value="KAK6329637.1"/>
    <property type="molecule type" value="Genomic_DNA"/>
</dbReference>
<organism evidence="1 2">
    <name type="scientific">Orbilia blumenaviensis</name>
    <dbReference type="NCBI Taxonomy" id="1796055"/>
    <lineage>
        <taxon>Eukaryota</taxon>
        <taxon>Fungi</taxon>
        <taxon>Dikarya</taxon>
        <taxon>Ascomycota</taxon>
        <taxon>Pezizomycotina</taxon>
        <taxon>Orbiliomycetes</taxon>
        <taxon>Orbiliales</taxon>
        <taxon>Orbiliaceae</taxon>
        <taxon>Orbilia</taxon>
    </lineage>
</organism>
<evidence type="ECO:0000313" key="1">
    <source>
        <dbReference type="EMBL" id="KAK6329637.1"/>
    </source>
</evidence>